<dbReference type="EMBL" id="JBGBPQ010000001">
    <property type="protein sequence ID" value="KAL1530028.1"/>
    <property type="molecule type" value="Genomic_DNA"/>
</dbReference>
<keyword evidence="3" id="KW-0808">Transferase</keyword>
<comment type="caution">
    <text evidence="9">The sequence shown here is derived from an EMBL/GenBank/DDBJ whole genome shotgun (WGS) entry which is preliminary data.</text>
</comment>
<dbReference type="Gene3D" id="3.30.200.20">
    <property type="entry name" value="Phosphorylase Kinase, domain 1"/>
    <property type="match status" value="1"/>
</dbReference>
<feature type="domain" description="Protein kinase" evidence="8">
    <location>
        <begin position="202"/>
        <end position="526"/>
    </location>
</feature>
<evidence type="ECO:0000313" key="10">
    <source>
        <dbReference type="Proteomes" id="UP001515480"/>
    </source>
</evidence>
<evidence type="ECO:0000259" key="8">
    <source>
        <dbReference type="PROSITE" id="PS50011"/>
    </source>
</evidence>
<dbReference type="InterPro" id="IPR008271">
    <property type="entry name" value="Ser/Thr_kinase_AS"/>
</dbReference>
<feature type="region of interest" description="Disordered" evidence="7">
    <location>
        <begin position="68"/>
        <end position="114"/>
    </location>
</feature>
<dbReference type="GO" id="GO:0004674">
    <property type="term" value="F:protein serine/threonine kinase activity"/>
    <property type="evidence" value="ECO:0007669"/>
    <property type="project" value="UniProtKB-KW"/>
</dbReference>
<dbReference type="AlphaFoldDB" id="A0AB34K6B5"/>
<evidence type="ECO:0000256" key="6">
    <source>
        <dbReference type="ARBA" id="ARBA00022840"/>
    </source>
</evidence>
<dbReference type="SMART" id="SM00220">
    <property type="entry name" value="S_TKc"/>
    <property type="match status" value="1"/>
</dbReference>
<dbReference type="PROSITE" id="PS00108">
    <property type="entry name" value="PROTEIN_KINASE_ST"/>
    <property type="match status" value="1"/>
</dbReference>
<keyword evidence="2" id="KW-0723">Serine/threonine-protein kinase</keyword>
<feature type="compositionally biased region" description="Pro residues" evidence="7">
    <location>
        <begin position="1"/>
        <end position="36"/>
    </location>
</feature>
<dbReference type="SUPFAM" id="SSF101447">
    <property type="entry name" value="Formin homology 2 domain (FH2 domain)"/>
    <property type="match status" value="1"/>
</dbReference>
<gene>
    <name evidence="9" type="ORF">AB1Y20_000953</name>
</gene>
<dbReference type="PROSITE" id="PS50011">
    <property type="entry name" value="PROTEIN_KINASE_DOM"/>
    <property type="match status" value="1"/>
</dbReference>
<keyword evidence="5" id="KW-0418">Kinase</keyword>
<keyword evidence="4" id="KW-0547">Nucleotide-binding</keyword>
<dbReference type="InterPro" id="IPR050108">
    <property type="entry name" value="CDK"/>
</dbReference>
<dbReference type="GO" id="GO:0007346">
    <property type="term" value="P:regulation of mitotic cell cycle"/>
    <property type="evidence" value="ECO:0007669"/>
    <property type="project" value="TreeGrafter"/>
</dbReference>
<dbReference type="PANTHER" id="PTHR24056:SF107">
    <property type="entry name" value="CYCLIN-DEPENDENT KINASE 11A-RELATED"/>
    <property type="match status" value="1"/>
</dbReference>
<accession>A0AB34K6B5</accession>
<feature type="region of interest" description="Disordered" evidence="7">
    <location>
        <begin position="150"/>
        <end position="171"/>
    </location>
</feature>
<keyword evidence="6" id="KW-0067">ATP-binding</keyword>
<evidence type="ECO:0000256" key="3">
    <source>
        <dbReference type="ARBA" id="ARBA00022679"/>
    </source>
</evidence>
<dbReference type="InterPro" id="IPR011009">
    <property type="entry name" value="Kinase-like_dom_sf"/>
</dbReference>
<dbReference type="Proteomes" id="UP001515480">
    <property type="component" value="Unassembled WGS sequence"/>
</dbReference>
<dbReference type="FunFam" id="1.10.510.10:FF:000624">
    <property type="entry name" value="Mitogen-activated protein kinase"/>
    <property type="match status" value="1"/>
</dbReference>
<evidence type="ECO:0000256" key="4">
    <source>
        <dbReference type="ARBA" id="ARBA00022741"/>
    </source>
</evidence>
<evidence type="ECO:0000256" key="1">
    <source>
        <dbReference type="ARBA" id="ARBA00006485"/>
    </source>
</evidence>
<organism evidence="9 10">
    <name type="scientific">Prymnesium parvum</name>
    <name type="common">Toxic golden alga</name>
    <dbReference type="NCBI Taxonomy" id="97485"/>
    <lineage>
        <taxon>Eukaryota</taxon>
        <taxon>Haptista</taxon>
        <taxon>Haptophyta</taxon>
        <taxon>Prymnesiophyceae</taxon>
        <taxon>Prymnesiales</taxon>
        <taxon>Prymnesiaceae</taxon>
        <taxon>Prymnesium</taxon>
    </lineage>
</organism>
<dbReference type="SUPFAM" id="SSF56112">
    <property type="entry name" value="Protein kinase-like (PK-like)"/>
    <property type="match status" value="1"/>
</dbReference>
<dbReference type="Gene3D" id="1.10.510.10">
    <property type="entry name" value="Transferase(Phosphotransferase) domain 1"/>
    <property type="match status" value="1"/>
</dbReference>
<dbReference type="InterPro" id="IPR000719">
    <property type="entry name" value="Prot_kinase_dom"/>
</dbReference>
<feature type="region of interest" description="Disordered" evidence="7">
    <location>
        <begin position="1"/>
        <end position="50"/>
    </location>
</feature>
<proteinExistence type="inferred from homology"/>
<sequence length="593" mass="64234">MKKGPPLPSDSPPPPPPPLPPPPPPPEEEAPLPPPSTVASSSKAPGPTAFKFKTTAAKSKGVAFKMGMAKPKSSPLGVFSSVDDPEPETEPPPPSRPAVARSGLPPPSMEMSTGMMGLTSSLAAAQAAAARFTEQLEASGVSVASGAAAGARAASDPMEEEEATNSTGATEMTRGGYTFCKKYARSRSVPVLASQVRSINCYEHVGKVGSGAFNTIYKAMNRETGEIVALKAMQLSTLERAGQVEGGEGIPLEMMREMSILMSMRHPNIVAVREVVCDERQMYMVMELIDFDLGLLIEHMQQPFSESQVKCLAMQLLSALAAVHECFVLHRDLKQTNILLDKNGILKLCDFGLARRCSNFGKEYTPDVTSLWYRAPEILLGEKRYGTAVDMWSFGCIFAEWLQRGEPLLQGTSEPDQVNTIFKLLGTPSEHSWPNFSKLKAVENGLLQFVECHLMKLGPDGELIKLPKSQLRQKFPAQGYTASAATLGQFRTTALSDVGFELLESLLTCDPERRASARGALESPWFTEEPLPAPLSRSEIRNLRRNRDDAVNSGAHHLAIAQQKAQVASKVAAENAAMIVQTIKEKMGSRWAV</sequence>
<evidence type="ECO:0000313" key="9">
    <source>
        <dbReference type="EMBL" id="KAL1530028.1"/>
    </source>
</evidence>
<evidence type="ECO:0000256" key="2">
    <source>
        <dbReference type="ARBA" id="ARBA00022527"/>
    </source>
</evidence>
<reference evidence="9 10" key="1">
    <citation type="journal article" date="2024" name="Science">
        <title>Giant polyketide synthase enzymes in the biosynthesis of giant marine polyether toxins.</title>
        <authorList>
            <person name="Fallon T.R."/>
            <person name="Shende V.V."/>
            <person name="Wierzbicki I.H."/>
            <person name="Pendleton A.L."/>
            <person name="Watervoot N.F."/>
            <person name="Auber R.P."/>
            <person name="Gonzalez D.J."/>
            <person name="Wisecaver J.H."/>
            <person name="Moore B.S."/>
        </authorList>
    </citation>
    <scope>NUCLEOTIDE SEQUENCE [LARGE SCALE GENOMIC DNA]</scope>
    <source>
        <strain evidence="9 10">12B1</strain>
    </source>
</reference>
<comment type="similarity">
    <text evidence="1">Belongs to the protein kinase superfamily. CMGC Ser/Thr protein kinase family. CDC2/CDKX subfamily.</text>
</comment>
<evidence type="ECO:0000256" key="7">
    <source>
        <dbReference type="SAM" id="MobiDB-lite"/>
    </source>
</evidence>
<dbReference type="GO" id="GO:0005634">
    <property type="term" value="C:nucleus"/>
    <property type="evidence" value="ECO:0007669"/>
    <property type="project" value="TreeGrafter"/>
</dbReference>
<dbReference type="GO" id="GO:0005524">
    <property type="term" value="F:ATP binding"/>
    <property type="evidence" value="ECO:0007669"/>
    <property type="project" value="UniProtKB-KW"/>
</dbReference>
<dbReference type="Pfam" id="PF00069">
    <property type="entry name" value="Pkinase"/>
    <property type="match status" value="1"/>
</dbReference>
<keyword evidence="10" id="KW-1185">Reference proteome</keyword>
<evidence type="ECO:0000256" key="5">
    <source>
        <dbReference type="ARBA" id="ARBA00022777"/>
    </source>
</evidence>
<protein>
    <recommendedName>
        <fullName evidence="8">Protein kinase domain-containing protein</fullName>
    </recommendedName>
</protein>
<dbReference type="PANTHER" id="PTHR24056">
    <property type="entry name" value="CELL DIVISION PROTEIN KINASE"/>
    <property type="match status" value="1"/>
</dbReference>
<name>A0AB34K6B5_PRYPA</name>